<accession>C1EAH9</accession>
<dbReference type="Proteomes" id="UP000002009">
    <property type="component" value="Chromosome 7"/>
</dbReference>
<sequence length="131" mass="14467">MPVFDEHVNATSECSVEQHVVDEVTNINSRDDEGEPEVEDEDTRHLTTPVPKGILSETRRGAGTGASPWKQVKFQSTLPEGFPERLTQQSRGFTQRGGELGGLNLLFLVLICIFLARVLTTAVSTMLLEEL</sequence>
<evidence type="ECO:0000313" key="4">
    <source>
        <dbReference type="Proteomes" id="UP000002009"/>
    </source>
</evidence>
<dbReference type="InParanoid" id="C1EAH9"/>
<feature type="transmembrane region" description="Helical" evidence="2">
    <location>
        <begin position="105"/>
        <end position="128"/>
    </location>
</feature>
<name>C1EAH9_MICCC</name>
<proteinExistence type="predicted"/>
<organism evidence="3 4">
    <name type="scientific">Micromonas commoda (strain RCC299 / NOUM17 / CCMP2709)</name>
    <name type="common">Picoplanktonic green alga</name>
    <dbReference type="NCBI Taxonomy" id="296587"/>
    <lineage>
        <taxon>Eukaryota</taxon>
        <taxon>Viridiplantae</taxon>
        <taxon>Chlorophyta</taxon>
        <taxon>Mamiellophyceae</taxon>
        <taxon>Mamiellales</taxon>
        <taxon>Mamiellaceae</taxon>
        <taxon>Micromonas</taxon>
    </lineage>
</organism>
<dbReference type="GeneID" id="8244895"/>
<protein>
    <submittedName>
        <fullName evidence="3">Uncharacterized protein</fullName>
    </submittedName>
</protein>
<feature type="compositionally biased region" description="Acidic residues" evidence="1">
    <location>
        <begin position="32"/>
        <end position="41"/>
    </location>
</feature>
<dbReference type="AlphaFoldDB" id="C1EAH9"/>
<keyword evidence="2" id="KW-1133">Transmembrane helix</keyword>
<evidence type="ECO:0000256" key="2">
    <source>
        <dbReference type="SAM" id="Phobius"/>
    </source>
</evidence>
<dbReference type="RefSeq" id="XP_002503950.1">
    <property type="nucleotide sequence ID" value="XM_002503904.1"/>
</dbReference>
<keyword evidence="2" id="KW-0472">Membrane</keyword>
<dbReference type="KEGG" id="mis:MICPUN_60076"/>
<keyword evidence="2" id="KW-0812">Transmembrane</keyword>
<evidence type="ECO:0000256" key="1">
    <source>
        <dbReference type="SAM" id="MobiDB-lite"/>
    </source>
</evidence>
<keyword evidence="4" id="KW-1185">Reference proteome</keyword>
<dbReference type="EMBL" id="CP001328">
    <property type="protein sequence ID" value="ACO65208.1"/>
    <property type="molecule type" value="Genomic_DNA"/>
</dbReference>
<gene>
    <name evidence="3" type="ORF">MICPUN_60076</name>
</gene>
<evidence type="ECO:0000313" key="3">
    <source>
        <dbReference type="EMBL" id="ACO65208.1"/>
    </source>
</evidence>
<reference evidence="3 4" key="1">
    <citation type="journal article" date="2009" name="Science">
        <title>Green evolution and dynamic adaptations revealed by genomes of the marine picoeukaryotes Micromonas.</title>
        <authorList>
            <person name="Worden A.Z."/>
            <person name="Lee J.H."/>
            <person name="Mock T."/>
            <person name="Rouze P."/>
            <person name="Simmons M.P."/>
            <person name="Aerts A.L."/>
            <person name="Allen A.E."/>
            <person name="Cuvelier M.L."/>
            <person name="Derelle E."/>
            <person name="Everett M.V."/>
            <person name="Foulon E."/>
            <person name="Grimwood J."/>
            <person name="Gundlach H."/>
            <person name="Henrissat B."/>
            <person name="Napoli C."/>
            <person name="McDonald S.M."/>
            <person name="Parker M.S."/>
            <person name="Rombauts S."/>
            <person name="Salamov A."/>
            <person name="Von Dassow P."/>
            <person name="Badger J.H."/>
            <person name="Coutinho P.M."/>
            <person name="Demir E."/>
            <person name="Dubchak I."/>
            <person name="Gentemann C."/>
            <person name="Eikrem W."/>
            <person name="Gready J.E."/>
            <person name="John U."/>
            <person name="Lanier W."/>
            <person name="Lindquist E.A."/>
            <person name="Lucas S."/>
            <person name="Mayer K.F."/>
            <person name="Moreau H."/>
            <person name="Not F."/>
            <person name="Otillar R."/>
            <person name="Panaud O."/>
            <person name="Pangilinan J."/>
            <person name="Paulsen I."/>
            <person name="Piegu B."/>
            <person name="Poliakov A."/>
            <person name="Robbens S."/>
            <person name="Schmutz J."/>
            <person name="Toulza E."/>
            <person name="Wyss T."/>
            <person name="Zelensky A."/>
            <person name="Zhou K."/>
            <person name="Armbrust E.V."/>
            <person name="Bhattacharya D."/>
            <person name="Goodenough U.W."/>
            <person name="Van de Peer Y."/>
            <person name="Grigoriev I.V."/>
        </authorList>
    </citation>
    <scope>NUCLEOTIDE SEQUENCE [LARGE SCALE GENOMIC DNA]</scope>
    <source>
        <strain evidence="4">RCC299 / NOUM17</strain>
    </source>
</reference>
<feature type="region of interest" description="Disordered" evidence="1">
    <location>
        <begin position="26"/>
        <end position="69"/>
    </location>
</feature>